<protein>
    <submittedName>
        <fullName evidence="3">Uncharacterized protein</fullName>
    </submittedName>
</protein>
<sequence length="48" mass="4774">MKEGDSGKAELQKARGGQPSGLQLFGGRNVYPAEASAAQIGAGAGGER</sequence>
<evidence type="ECO:0000313" key="4">
    <source>
        <dbReference type="Proteomes" id="UP000238348"/>
    </source>
</evidence>
<evidence type="ECO:0000313" key="3">
    <source>
        <dbReference type="EMBL" id="AUX47673.1"/>
    </source>
</evidence>
<dbReference type="EMBL" id="CP012673">
    <property type="protein sequence ID" value="AUX43969.1"/>
    <property type="molecule type" value="Genomic_DNA"/>
</dbReference>
<dbReference type="EMBL" id="CP012673">
    <property type="protein sequence ID" value="AUX47673.1"/>
    <property type="molecule type" value="Genomic_DNA"/>
</dbReference>
<organism evidence="3 4">
    <name type="scientific">Sorangium cellulosum</name>
    <name type="common">Polyangium cellulosum</name>
    <dbReference type="NCBI Taxonomy" id="56"/>
    <lineage>
        <taxon>Bacteria</taxon>
        <taxon>Pseudomonadati</taxon>
        <taxon>Myxococcota</taxon>
        <taxon>Polyangia</taxon>
        <taxon>Polyangiales</taxon>
        <taxon>Polyangiaceae</taxon>
        <taxon>Sorangium</taxon>
    </lineage>
</organism>
<dbReference type="AlphaFoldDB" id="A0A2L0F811"/>
<proteinExistence type="predicted"/>
<evidence type="ECO:0000313" key="2">
    <source>
        <dbReference type="EMBL" id="AUX43969.1"/>
    </source>
</evidence>
<feature type="region of interest" description="Disordered" evidence="1">
    <location>
        <begin position="1"/>
        <end position="26"/>
    </location>
</feature>
<gene>
    <name evidence="2" type="ORF">SOCE26_054260</name>
    <name evidence="3" type="ORF">SOCE26_091970</name>
</gene>
<accession>A0A2L0F811</accession>
<name>A0A2L0F811_SORCE</name>
<dbReference type="Proteomes" id="UP000238348">
    <property type="component" value="Chromosome"/>
</dbReference>
<reference evidence="3 4" key="1">
    <citation type="submission" date="2015-09" db="EMBL/GenBank/DDBJ databases">
        <title>Sorangium comparison.</title>
        <authorList>
            <person name="Zaburannyi N."/>
            <person name="Bunk B."/>
            <person name="Overmann J."/>
            <person name="Mueller R."/>
        </authorList>
    </citation>
    <scope>NUCLEOTIDE SEQUENCE [LARGE SCALE GENOMIC DNA]</scope>
    <source>
        <strain evidence="3 4">So ce26</strain>
    </source>
</reference>
<evidence type="ECO:0000256" key="1">
    <source>
        <dbReference type="SAM" id="MobiDB-lite"/>
    </source>
</evidence>
<feature type="compositionally biased region" description="Basic and acidic residues" evidence="1">
    <location>
        <begin position="1"/>
        <end position="13"/>
    </location>
</feature>